<organism evidence="1 2">
    <name type="scientific">Streblomastix strix</name>
    <dbReference type="NCBI Taxonomy" id="222440"/>
    <lineage>
        <taxon>Eukaryota</taxon>
        <taxon>Metamonada</taxon>
        <taxon>Preaxostyla</taxon>
        <taxon>Oxymonadida</taxon>
        <taxon>Streblomastigidae</taxon>
        <taxon>Streblomastix</taxon>
    </lineage>
</organism>
<proteinExistence type="predicted"/>
<dbReference type="Proteomes" id="UP000324800">
    <property type="component" value="Unassembled WGS sequence"/>
</dbReference>
<reference evidence="1 2" key="1">
    <citation type="submission" date="2019-03" db="EMBL/GenBank/DDBJ databases">
        <title>Single cell metagenomics reveals metabolic interactions within the superorganism composed of flagellate Streblomastix strix and complex community of Bacteroidetes bacteria on its surface.</title>
        <authorList>
            <person name="Treitli S.C."/>
            <person name="Kolisko M."/>
            <person name="Husnik F."/>
            <person name="Keeling P."/>
            <person name="Hampl V."/>
        </authorList>
    </citation>
    <scope>NUCLEOTIDE SEQUENCE [LARGE SCALE GENOMIC DNA]</scope>
    <source>
        <strain evidence="1">ST1C</strain>
    </source>
</reference>
<accession>A0A5J4T7U1</accession>
<dbReference type="AlphaFoldDB" id="A0A5J4T7U1"/>
<sequence length="136" mass="15907">MMTGPAMVYKLNEQVKQVPNPWTVQPMPNQGTKNGKSKKLFTTWKDSSIAHGLEVEKGKMFLTLIFRQDRTFQRSLTITHQWIEIRDLETLTLGNENIGKILLRTRRDKLVQKMESKRFFSINHPVLPKRNALSHF</sequence>
<name>A0A5J4T7U1_9EUKA</name>
<dbReference type="EMBL" id="SNRW01036314">
    <property type="protein sequence ID" value="KAA6354444.1"/>
    <property type="molecule type" value="Genomic_DNA"/>
</dbReference>
<gene>
    <name evidence="1" type="ORF">EZS28_050030</name>
</gene>
<evidence type="ECO:0000313" key="2">
    <source>
        <dbReference type="Proteomes" id="UP000324800"/>
    </source>
</evidence>
<comment type="caution">
    <text evidence="1">The sequence shown here is derived from an EMBL/GenBank/DDBJ whole genome shotgun (WGS) entry which is preliminary data.</text>
</comment>
<evidence type="ECO:0000313" key="1">
    <source>
        <dbReference type="EMBL" id="KAA6354444.1"/>
    </source>
</evidence>
<protein>
    <submittedName>
        <fullName evidence="1">Uncharacterized protein</fullName>
    </submittedName>
</protein>